<dbReference type="EMBL" id="CP003065">
    <property type="protein sequence ID" value="AEV68391.1"/>
    <property type="molecule type" value="Genomic_DNA"/>
</dbReference>
<reference evidence="3 4" key="2">
    <citation type="journal article" date="2012" name="Stand. Genomic Sci.">
        <title>Complete Genome Sequence of Clostridium clariflavum DSM 19732.</title>
        <authorList>
            <person name="Izquierdo J.A."/>
            <person name="Goodwin L."/>
            <person name="Davenport K.W."/>
            <person name="Teshima H."/>
            <person name="Bruce D."/>
            <person name="Detter C."/>
            <person name="Tapia R."/>
            <person name="Han S."/>
            <person name="Land M."/>
            <person name="Hauser L."/>
            <person name="Jeffries C.D."/>
            <person name="Han J."/>
            <person name="Pitluck S."/>
            <person name="Nolan M."/>
            <person name="Chen A."/>
            <person name="Huntemann M."/>
            <person name="Mavromatis K."/>
            <person name="Mikhailova N."/>
            <person name="Liolios K."/>
            <person name="Woyke T."/>
            <person name="Lynd L.R."/>
        </authorList>
    </citation>
    <scope>NUCLEOTIDE SEQUENCE [LARGE SCALE GENOMIC DNA]</scope>
    <source>
        <strain evidence="4">DSM 19732 / NBRC 101661 / EBR45</strain>
    </source>
</reference>
<accession>G8LU03</accession>
<feature type="domain" description="DUF3298" evidence="2">
    <location>
        <begin position="200"/>
        <end position="288"/>
    </location>
</feature>
<keyword evidence="4" id="KW-1185">Reference proteome</keyword>
<dbReference type="KEGG" id="ccl:Clocl_1782"/>
<evidence type="ECO:0000256" key="1">
    <source>
        <dbReference type="SAM" id="MobiDB-lite"/>
    </source>
</evidence>
<dbReference type="InterPro" id="IPR037126">
    <property type="entry name" value="PdaC/RsiV-like_sf"/>
</dbReference>
<dbReference type="InterPro" id="IPR021729">
    <property type="entry name" value="DUF3298"/>
</dbReference>
<sequence precursor="true">MGSIIRIKKRGFIEMKNWKKKFLLLIAINIVFATSGCGLSSVSTTNVEQPTQTPSYTNESKDTPVPEQETASPQQKTVNFSTFEVNKKYFNDAEGFAELNLKLPKLDGNYAGIDEINRYFAEKEEFFYEELPLDLLKEFNEKVEGQKDNWFRSADYSLEVVFGNIISMKAYLDGGAGGVSWAGIEGDTFDLDTGKKLALKDIFKVNEDEYMNFIYDFVSEKIMNDINNNKEAHDYLFDDPYSGEGYKSIRNFNPDDFYLSKDSLVVFYPKYALSIGAAGPIVFEIPYEKISDMLAIDIKSNVSKYDDKNVSDTKNNIIVDIQ</sequence>
<dbReference type="Proteomes" id="UP000005435">
    <property type="component" value="Chromosome"/>
</dbReference>
<dbReference type="Pfam" id="PF11738">
    <property type="entry name" value="DUF3298"/>
    <property type="match status" value="1"/>
</dbReference>
<evidence type="ECO:0000313" key="4">
    <source>
        <dbReference type="Proteomes" id="UP000005435"/>
    </source>
</evidence>
<feature type="compositionally biased region" description="Polar residues" evidence="1">
    <location>
        <begin position="43"/>
        <end position="58"/>
    </location>
</feature>
<dbReference type="STRING" id="720554.Clocl_1782"/>
<name>G8LU03_ACECE</name>
<dbReference type="Gene3D" id="3.90.640.20">
    <property type="entry name" value="Heat-shock cognate protein, ATPase"/>
    <property type="match status" value="1"/>
</dbReference>
<evidence type="ECO:0000313" key="3">
    <source>
        <dbReference type="EMBL" id="AEV68391.1"/>
    </source>
</evidence>
<evidence type="ECO:0000259" key="2">
    <source>
        <dbReference type="Pfam" id="PF11738"/>
    </source>
</evidence>
<dbReference type="OrthoDB" id="5637at2"/>
<proteinExistence type="predicted"/>
<gene>
    <name evidence="3" type="ordered locus">Clocl_1782</name>
</gene>
<protein>
    <recommendedName>
        <fullName evidence="2">DUF3298 domain-containing protein</fullName>
    </recommendedName>
</protein>
<reference evidence="4" key="1">
    <citation type="submission" date="2011-12" db="EMBL/GenBank/DDBJ databases">
        <title>Complete sequence of Clostridium clariflavum DSM 19732.</title>
        <authorList>
            <consortium name="US DOE Joint Genome Institute"/>
            <person name="Lucas S."/>
            <person name="Han J."/>
            <person name="Lapidus A."/>
            <person name="Cheng J.-F."/>
            <person name="Goodwin L."/>
            <person name="Pitluck S."/>
            <person name="Peters L."/>
            <person name="Teshima H."/>
            <person name="Detter J.C."/>
            <person name="Han C."/>
            <person name="Tapia R."/>
            <person name="Land M."/>
            <person name="Hauser L."/>
            <person name="Kyrpides N."/>
            <person name="Ivanova N."/>
            <person name="Pagani I."/>
            <person name="Kitzmiller T."/>
            <person name="Lynd L."/>
            <person name="Izquierdo J."/>
            <person name="Woyke T."/>
        </authorList>
    </citation>
    <scope>NUCLEOTIDE SEQUENCE [LARGE SCALE GENOMIC DNA]</scope>
    <source>
        <strain evidence="4">DSM 19732 / NBRC 101661 / EBR45</strain>
    </source>
</reference>
<feature type="region of interest" description="Disordered" evidence="1">
    <location>
        <begin position="43"/>
        <end position="72"/>
    </location>
</feature>
<organism evidence="3 4">
    <name type="scientific">Acetivibrio clariflavus (strain DSM 19732 / NBRC 101661 / EBR45)</name>
    <name type="common">Clostridium clariflavum</name>
    <dbReference type="NCBI Taxonomy" id="720554"/>
    <lineage>
        <taxon>Bacteria</taxon>
        <taxon>Bacillati</taxon>
        <taxon>Bacillota</taxon>
        <taxon>Clostridia</taxon>
        <taxon>Eubacteriales</taxon>
        <taxon>Oscillospiraceae</taxon>
        <taxon>Acetivibrio</taxon>
    </lineage>
</organism>
<dbReference type="AlphaFoldDB" id="G8LU03"/>
<dbReference type="HOGENOM" id="CLU_862503_0_0_9"/>